<dbReference type="AlphaFoldDB" id="A0A938XBL1"/>
<proteinExistence type="predicted"/>
<name>A0A938XBL1_9CLOT</name>
<reference evidence="1" key="2">
    <citation type="journal article" date="2021" name="Sci. Rep.">
        <title>The distribution of antibiotic resistance genes in chicken gut microbiota commensals.</title>
        <authorList>
            <person name="Juricova H."/>
            <person name="Matiasovicova J."/>
            <person name="Kubasova T."/>
            <person name="Cejkova D."/>
            <person name="Rychlik I."/>
        </authorList>
    </citation>
    <scope>NUCLEOTIDE SEQUENCE</scope>
    <source>
        <strain evidence="1">An582</strain>
    </source>
</reference>
<evidence type="ECO:0000313" key="1">
    <source>
        <dbReference type="EMBL" id="MBM6947177.1"/>
    </source>
</evidence>
<gene>
    <name evidence="1" type="ORF">H6A20_00675</name>
</gene>
<accession>A0A938XBL1</accession>
<evidence type="ECO:0000313" key="2">
    <source>
        <dbReference type="Proteomes" id="UP000705508"/>
    </source>
</evidence>
<reference evidence="1" key="1">
    <citation type="submission" date="2020-08" db="EMBL/GenBank/DDBJ databases">
        <authorList>
            <person name="Cejkova D."/>
            <person name="Kubasova T."/>
            <person name="Jahodarova E."/>
            <person name="Rychlik I."/>
        </authorList>
    </citation>
    <scope>NUCLEOTIDE SEQUENCE</scope>
    <source>
        <strain evidence="1">An582</strain>
    </source>
</reference>
<organism evidence="1 2">
    <name type="scientific">Mordavella massiliensis</name>
    <dbReference type="NCBI Taxonomy" id="1871024"/>
    <lineage>
        <taxon>Bacteria</taxon>
        <taxon>Bacillati</taxon>
        <taxon>Bacillota</taxon>
        <taxon>Clostridia</taxon>
        <taxon>Eubacteriales</taxon>
        <taxon>Clostridiaceae</taxon>
        <taxon>Mordavella</taxon>
    </lineage>
</organism>
<comment type="caution">
    <text evidence="1">The sequence shown here is derived from an EMBL/GenBank/DDBJ whole genome shotgun (WGS) entry which is preliminary data.</text>
</comment>
<dbReference type="RefSeq" id="WP_204905228.1">
    <property type="nucleotide sequence ID" value="NZ_JACJKS010000001.1"/>
</dbReference>
<protein>
    <recommendedName>
        <fullName evidence="3">Nif11 domain-containing protein</fullName>
    </recommendedName>
</protein>
<dbReference type="EMBL" id="JACJKS010000001">
    <property type="protein sequence ID" value="MBM6947177.1"/>
    <property type="molecule type" value="Genomic_DNA"/>
</dbReference>
<evidence type="ECO:0008006" key="3">
    <source>
        <dbReference type="Google" id="ProtNLM"/>
    </source>
</evidence>
<sequence length="97" mass="11111">MASTMEILEELRDRALRDPRLRRRLLDTKKSADPLGSFCRACRELGYEIYEMELVSAGEEFYAQIKRSTNGGGENSPLLEGQDDAYELFFAALEEEK</sequence>
<dbReference type="Proteomes" id="UP000705508">
    <property type="component" value="Unassembled WGS sequence"/>
</dbReference>